<evidence type="ECO:0000313" key="2">
    <source>
        <dbReference type="Proteomes" id="UP001248709"/>
    </source>
</evidence>
<reference evidence="1 2" key="1">
    <citation type="submission" date="2023-07" db="EMBL/GenBank/DDBJ databases">
        <title>Genomic Encyclopedia of Type Strains, Phase IV (KMG-IV): sequencing the most valuable type-strain genomes for metagenomic binning, comparative biology and taxonomic classification.</title>
        <authorList>
            <person name="Goeker M."/>
        </authorList>
    </citation>
    <scope>NUCLEOTIDE SEQUENCE [LARGE SCALE GENOMIC DNA]</scope>
    <source>
        <strain evidence="1 2">T98</strain>
    </source>
</reference>
<comment type="caution">
    <text evidence="1">The sequence shown here is derived from an EMBL/GenBank/DDBJ whole genome shotgun (WGS) entry which is preliminary data.</text>
</comment>
<keyword evidence="2" id="KW-1185">Reference proteome</keyword>
<protein>
    <submittedName>
        <fullName evidence="1">Uncharacterized protein</fullName>
    </submittedName>
</protein>
<dbReference type="EMBL" id="JAUSUY010000008">
    <property type="protein sequence ID" value="MDT3426701.1"/>
    <property type="molecule type" value="Genomic_DNA"/>
</dbReference>
<evidence type="ECO:0000313" key="1">
    <source>
        <dbReference type="EMBL" id="MDT3426701.1"/>
    </source>
</evidence>
<organism evidence="1 2">
    <name type="scientific">Paenibacillus forsythiae</name>
    <dbReference type="NCBI Taxonomy" id="365616"/>
    <lineage>
        <taxon>Bacteria</taxon>
        <taxon>Bacillati</taxon>
        <taxon>Bacillota</taxon>
        <taxon>Bacilli</taxon>
        <taxon>Bacillales</taxon>
        <taxon>Paenibacillaceae</taxon>
        <taxon>Paenibacillus</taxon>
    </lineage>
</organism>
<dbReference type="RefSeq" id="WP_156940431.1">
    <property type="nucleotide sequence ID" value="NZ_JAUSUY010000008.1"/>
</dbReference>
<proteinExistence type="predicted"/>
<dbReference type="Proteomes" id="UP001248709">
    <property type="component" value="Unassembled WGS sequence"/>
</dbReference>
<name>A0ABU3H797_9BACL</name>
<gene>
    <name evidence="1" type="ORF">J2Z22_002235</name>
</gene>
<sequence length="64" mass="7055">MKLYQMSSRPGGTERISSFLEDNFVCMGWPGIGDLEHTGSEELRERFHTSNIPGGTGKGGHKDD</sequence>
<accession>A0ABU3H797</accession>